<evidence type="ECO:0000313" key="2">
    <source>
        <dbReference type="Proteomes" id="UP000828390"/>
    </source>
</evidence>
<reference evidence="1" key="2">
    <citation type="submission" date="2020-11" db="EMBL/GenBank/DDBJ databases">
        <authorList>
            <person name="McCartney M.A."/>
            <person name="Auch B."/>
            <person name="Kono T."/>
            <person name="Mallez S."/>
            <person name="Becker A."/>
            <person name="Gohl D.M."/>
            <person name="Silverstein K.A.T."/>
            <person name="Koren S."/>
            <person name="Bechman K.B."/>
            <person name="Herman A."/>
            <person name="Abrahante J.E."/>
            <person name="Garbe J."/>
        </authorList>
    </citation>
    <scope>NUCLEOTIDE SEQUENCE</scope>
    <source>
        <strain evidence="1">Duluth1</strain>
        <tissue evidence="1">Whole animal</tissue>
    </source>
</reference>
<accession>A0A9D4IWG3</accession>
<gene>
    <name evidence="1" type="ORF">DPMN_164847</name>
</gene>
<evidence type="ECO:0000313" key="1">
    <source>
        <dbReference type="EMBL" id="KAH3786738.1"/>
    </source>
</evidence>
<protein>
    <submittedName>
        <fullName evidence="1">Uncharacterized protein</fullName>
    </submittedName>
</protein>
<proteinExistence type="predicted"/>
<sequence length="160" mass="19112">MRPVSNDTYNALVQMVKEKYKKAVRDRTRAEKNAAVLFWRNRDKFKVRNGKSILFHDKKRLVIQECMADMIRKKQLKFKDSGARSLAYDMKQKLSGISERKVRTVLDQSEMHGNLNCKFTNEAPMKFVEANYIFERVKIDLVKMSDFEFENRRFRYNLTL</sequence>
<dbReference type="Proteomes" id="UP000828390">
    <property type="component" value="Unassembled WGS sequence"/>
</dbReference>
<reference evidence="1" key="1">
    <citation type="journal article" date="2019" name="bioRxiv">
        <title>The Genome of the Zebra Mussel, Dreissena polymorpha: A Resource for Invasive Species Research.</title>
        <authorList>
            <person name="McCartney M.A."/>
            <person name="Auch B."/>
            <person name="Kono T."/>
            <person name="Mallez S."/>
            <person name="Zhang Y."/>
            <person name="Obille A."/>
            <person name="Becker A."/>
            <person name="Abrahante J.E."/>
            <person name="Garbe J."/>
            <person name="Badalamenti J.P."/>
            <person name="Herman A."/>
            <person name="Mangelson H."/>
            <person name="Liachko I."/>
            <person name="Sullivan S."/>
            <person name="Sone E.D."/>
            <person name="Koren S."/>
            <person name="Silverstein K.A.T."/>
            <person name="Beckman K.B."/>
            <person name="Gohl D.M."/>
        </authorList>
    </citation>
    <scope>NUCLEOTIDE SEQUENCE</scope>
    <source>
        <strain evidence="1">Duluth1</strain>
        <tissue evidence="1">Whole animal</tissue>
    </source>
</reference>
<name>A0A9D4IWG3_DREPO</name>
<comment type="caution">
    <text evidence="1">The sequence shown here is derived from an EMBL/GenBank/DDBJ whole genome shotgun (WGS) entry which is preliminary data.</text>
</comment>
<dbReference type="EMBL" id="JAIWYP010000008">
    <property type="protein sequence ID" value="KAH3786738.1"/>
    <property type="molecule type" value="Genomic_DNA"/>
</dbReference>
<keyword evidence="2" id="KW-1185">Reference proteome</keyword>
<dbReference type="AlphaFoldDB" id="A0A9D4IWG3"/>
<organism evidence="1 2">
    <name type="scientific">Dreissena polymorpha</name>
    <name type="common">Zebra mussel</name>
    <name type="synonym">Mytilus polymorpha</name>
    <dbReference type="NCBI Taxonomy" id="45954"/>
    <lineage>
        <taxon>Eukaryota</taxon>
        <taxon>Metazoa</taxon>
        <taxon>Spiralia</taxon>
        <taxon>Lophotrochozoa</taxon>
        <taxon>Mollusca</taxon>
        <taxon>Bivalvia</taxon>
        <taxon>Autobranchia</taxon>
        <taxon>Heteroconchia</taxon>
        <taxon>Euheterodonta</taxon>
        <taxon>Imparidentia</taxon>
        <taxon>Neoheterodontei</taxon>
        <taxon>Myida</taxon>
        <taxon>Dreissenoidea</taxon>
        <taxon>Dreissenidae</taxon>
        <taxon>Dreissena</taxon>
    </lineage>
</organism>